<dbReference type="InterPro" id="IPR036116">
    <property type="entry name" value="FN3_sf"/>
</dbReference>
<dbReference type="EMBL" id="CADCTI010000200">
    <property type="protein sequence ID" value="CAA9257105.1"/>
    <property type="molecule type" value="Genomic_DNA"/>
</dbReference>
<dbReference type="Gene3D" id="2.60.40.10">
    <property type="entry name" value="Immunoglobulins"/>
    <property type="match status" value="1"/>
</dbReference>
<keyword evidence="1" id="KW-0732">Signal</keyword>
<dbReference type="GO" id="GO:0005975">
    <property type="term" value="P:carbohydrate metabolic process"/>
    <property type="evidence" value="ECO:0007669"/>
    <property type="project" value="UniProtKB-ARBA"/>
</dbReference>
<dbReference type="InterPro" id="IPR013783">
    <property type="entry name" value="Ig-like_fold"/>
</dbReference>
<organism evidence="2">
    <name type="scientific">uncultured Blastococcus sp</name>
    <dbReference type="NCBI Taxonomy" id="217144"/>
    <lineage>
        <taxon>Bacteria</taxon>
        <taxon>Bacillati</taxon>
        <taxon>Actinomycetota</taxon>
        <taxon>Actinomycetes</taxon>
        <taxon>Geodermatophilales</taxon>
        <taxon>Geodermatophilaceae</taxon>
        <taxon>Blastococcus</taxon>
        <taxon>environmental samples</taxon>
    </lineage>
</organism>
<gene>
    <name evidence="2" type="ORF">AVDCRST_MAG57-2424</name>
</gene>
<proteinExistence type="predicted"/>
<name>A0A6J4IMI6_9ACTN</name>
<feature type="signal peptide" evidence="1">
    <location>
        <begin position="1"/>
        <end position="27"/>
    </location>
</feature>
<reference evidence="2" key="1">
    <citation type="submission" date="2020-02" db="EMBL/GenBank/DDBJ databases">
        <authorList>
            <person name="Meier V. D."/>
        </authorList>
    </citation>
    <scope>NUCLEOTIDE SEQUENCE</scope>
    <source>
        <strain evidence="2">AVDCRST_MAG57</strain>
    </source>
</reference>
<protein>
    <recommendedName>
        <fullName evidence="3">Fibronectin type-III domain-containing protein</fullName>
    </recommendedName>
</protein>
<evidence type="ECO:0000256" key="1">
    <source>
        <dbReference type="SAM" id="SignalP"/>
    </source>
</evidence>
<sequence length="141" mass="14680">MNRIRRSAVLLGLTAAVVVGSSIPAAATFSESVSTNTATLGAATVAAPTRISFTMTCVDGARLGKLSWTASSTARINRYAIDVEVLGQTRQFTAAAGATTVEYSVAARDLQPRTPMTATVTTVTQYGWTKTSSSVPAVWSC</sequence>
<dbReference type="AlphaFoldDB" id="A0A6J4IMI6"/>
<accession>A0A6J4IMI6</accession>
<evidence type="ECO:0000313" key="2">
    <source>
        <dbReference type="EMBL" id="CAA9257105.1"/>
    </source>
</evidence>
<evidence type="ECO:0008006" key="3">
    <source>
        <dbReference type="Google" id="ProtNLM"/>
    </source>
</evidence>
<feature type="chain" id="PRO_5039192135" description="Fibronectin type-III domain-containing protein" evidence="1">
    <location>
        <begin position="28"/>
        <end position="141"/>
    </location>
</feature>
<dbReference type="SUPFAM" id="SSF49265">
    <property type="entry name" value="Fibronectin type III"/>
    <property type="match status" value="1"/>
</dbReference>